<feature type="region of interest" description="Disordered" evidence="1">
    <location>
        <begin position="211"/>
        <end position="368"/>
    </location>
</feature>
<dbReference type="Proteomes" id="UP001231518">
    <property type="component" value="Chromosome 18"/>
</dbReference>
<evidence type="ECO:0000313" key="2">
    <source>
        <dbReference type="EMBL" id="KAJ8717793.1"/>
    </source>
</evidence>
<dbReference type="EMBL" id="JARGEI010000016">
    <property type="protein sequence ID" value="KAJ8717793.1"/>
    <property type="molecule type" value="Genomic_DNA"/>
</dbReference>
<sequence>MMELVSLAKEVFQTIAEHAASYRMGQSALRHLDRTLWVVEKCARWAVPPPLDQDERPQPELVRPLPWVFFLVMLVTLRITRECISLLNLVMGKPPLRSADVVMYIQSKRRYLRTLKYQGNRMMRARTSTAVVPQQSWSNALHSIFEFTMCFKRQSHYGNNNTTRVSNNDEVLVVKKSKRGRDHAGLAASTSETTMERLIEKMMVDLDADSDEDSSFTLTNVTSPKSDRSDFTTESDQDTKYHNNIPNKPAEDNHQPTDSLFSSTISEAPCSTPERQEPQKEPETPPTNEEKSEDSFVEPETLSPKGETLKFIQQETAPSKIPRSPNNEQKIANGRTVKSVPSKKKGSPIAEKDRRNSDAKNISGHNTM</sequence>
<dbReference type="Pfam" id="PF16091">
    <property type="entry name" value="DUF4820"/>
    <property type="match status" value="1"/>
</dbReference>
<feature type="compositionally biased region" description="Polar residues" evidence="1">
    <location>
        <begin position="215"/>
        <end position="224"/>
    </location>
</feature>
<feature type="compositionally biased region" description="Basic and acidic residues" evidence="1">
    <location>
        <begin position="274"/>
        <end position="294"/>
    </location>
</feature>
<reference evidence="2" key="1">
    <citation type="submission" date="2023-03" db="EMBL/GenBank/DDBJ databases">
        <title>Chromosome-level genomes of two armyworms, Mythimna separata and Mythimna loreyi, provide insights into the biosynthesis and reception of sex pheromones.</title>
        <authorList>
            <person name="Zhao H."/>
        </authorList>
    </citation>
    <scope>NUCLEOTIDE SEQUENCE</scope>
    <source>
        <strain evidence="2">BeijingLab</strain>
        <tissue evidence="2">Pupa</tissue>
    </source>
</reference>
<evidence type="ECO:0000313" key="3">
    <source>
        <dbReference type="Proteomes" id="UP001231518"/>
    </source>
</evidence>
<proteinExistence type="predicted"/>
<feature type="compositionally biased region" description="Polar residues" evidence="1">
    <location>
        <begin position="359"/>
        <end position="368"/>
    </location>
</feature>
<comment type="caution">
    <text evidence="2">The sequence shown here is derived from an EMBL/GenBank/DDBJ whole genome shotgun (WGS) entry which is preliminary data.</text>
</comment>
<gene>
    <name evidence="2" type="ORF">PYW07_005723</name>
</gene>
<dbReference type="InterPro" id="IPR032150">
    <property type="entry name" value="DUF4820"/>
</dbReference>
<feature type="compositionally biased region" description="Basic and acidic residues" evidence="1">
    <location>
        <begin position="225"/>
        <end position="241"/>
    </location>
</feature>
<organism evidence="2 3">
    <name type="scientific">Mythimna separata</name>
    <name type="common">Oriental armyworm</name>
    <name type="synonym">Pseudaletia separata</name>
    <dbReference type="NCBI Taxonomy" id="271217"/>
    <lineage>
        <taxon>Eukaryota</taxon>
        <taxon>Metazoa</taxon>
        <taxon>Ecdysozoa</taxon>
        <taxon>Arthropoda</taxon>
        <taxon>Hexapoda</taxon>
        <taxon>Insecta</taxon>
        <taxon>Pterygota</taxon>
        <taxon>Neoptera</taxon>
        <taxon>Endopterygota</taxon>
        <taxon>Lepidoptera</taxon>
        <taxon>Glossata</taxon>
        <taxon>Ditrysia</taxon>
        <taxon>Noctuoidea</taxon>
        <taxon>Noctuidae</taxon>
        <taxon>Noctuinae</taxon>
        <taxon>Hadenini</taxon>
        <taxon>Mythimna</taxon>
    </lineage>
</organism>
<feature type="compositionally biased region" description="Polar residues" evidence="1">
    <location>
        <begin position="256"/>
        <end position="266"/>
    </location>
</feature>
<accession>A0AAD8DQY4</accession>
<evidence type="ECO:0000256" key="1">
    <source>
        <dbReference type="SAM" id="MobiDB-lite"/>
    </source>
</evidence>
<name>A0AAD8DQY4_MYTSE</name>
<keyword evidence="3" id="KW-1185">Reference proteome</keyword>
<dbReference type="AlphaFoldDB" id="A0AAD8DQY4"/>
<protein>
    <submittedName>
        <fullName evidence="2">Uncharacterized protein</fullName>
    </submittedName>
</protein>